<keyword evidence="3" id="KW-1185">Reference proteome</keyword>
<gene>
    <name evidence="2" type="ORF">ACFSX4_12795</name>
</gene>
<organism evidence="2 3">
    <name type="scientific">Corticicoccus populi</name>
    <dbReference type="NCBI Taxonomy" id="1812821"/>
    <lineage>
        <taxon>Bacteria</taxon>
        <taxon>Bacillati</taxon>
        <taxon>Bacillota</taxon>
        <taxon>Bacilli</taxon>
        <taxon>Bacillales</taxon>
        <taxon>Staphylococcaceae</taxon>
        <taxon>Corticicoccus</taxon>
    </lineage>
</organism>
<reference evidence="3" key="1">
    <citation type="journal article" date="2019" name="Int. J. Syst. Evol. Microbiol.">
        <title>The Global Catalogue of Microorganisms (GCM) 10K type strain sequencing project: providing services to taxonomists for standard genome sequencing and annotation.</title>
        <authorList>
            <consortium name="The Broad Institute Genomics Platform"/>
            <consortium name="The Broad Institute Genome Sequencing Center for Infectious Disease"/>
            <person name="Wu L."/>
            <person name="Ma J."/>
        </authorList>
    </citation>
    <scope>NUCLEOTIDE SEQUENCE [LARGE SCALE GENOMIC DNA]</scope>
    <source>
        <strain evidence="3">KCTC 33575</strain>
    </source>
</reference>
<feature type="transmembrane region" description="Helical" evidence="1">
    <location>
        <begin position="87"/>
        <end position="106"/>
    </location>
</feature>
<evidence type="ECO:0000313" key="2">
    <source>
        <dbReference type="EMBL" id="MFD2831345.1"/>
    </source>
</evidence>
<accession>A0ABW5WY47</accession>
<feature type="transmembrane region" description="Helical" evidence="1">
    <location>
        <begin position="145"/>
        <end position="164"/>
    </location>
</feature>
<keyword evidence="1" id="KW-0812">Transmembrane</keyword>
<comment type="caution">
    <text evidence="2">The sequence shown here is derived from an EMBL/GenBank/DDBJ whole genome shotgun (WGS) entry which is preliminary data.</text>
</comment>
<dbReference type="EMBL" id="JBHUOQ010000005">
    <property type="protein sequence ID" value="MFD2831345.1"/>
    <property type="molecule type" value="Genomic_DNA"/>
</dbReference>
<feature type="transmembrane region" description="Helical" evidence="1">
    <location>
        <begin position="112"/>
        <end position="133"/>
    </location>
</feature>
<dbReference type="InterPro" id="IPR025699">
    <property type="entry name" value="ABC2_memb-like"/>
</dbReference>
<feature type="transmembrane region" description="Helical" evidence="1">
    <location>
        <begin position="184"/>
        <end position="204"/>
    </location>
</feature>
<feature type="transmembrane region" description="Helical" evidence="1">
    <location>
        <begin position="12"/>
        <end position="31"/>
    </location>
</feature>
<sequence>MINQIKLNVKVTKGIWIFAGVSLLVNIIYIAVGDMLAKELPNLLTLLSVSLVLTSQLEYHRLYKQNEVYRLYFTMPVEKKDLIRADYLYHLMIIVSVCVLFTTWAFATEQLYMMPFLAVITGLSFILSSVYLYQYGREWFRTVTGALAVVYLIIFIVTMMFYFWPLKNTAEMNLNLGEGWMFYLNSMPFILIVIGVSATIWSYFTVTKNITKTDID</sequence>
<dbReference type="RefSeq" id="WP_377775516.1">
    <property type="nucleotide sequence ID" value="NZ_JBHUOQ010000005.1"/>
</dbReference>
<evidence type="ECO:0000256" key="1">
    <source>
        <dbReference type="SAM" id="Phobius"/>
    </source>
</evidence>
<dbReference type="Pfam" id="PF13346">
    <property type="entry name" value="ABC2_membrane_5"/>
    <property type="match status" value="1"/>
</dbReference>
<proteinExistence type="predicted"/>
<keyword evidence="1" id="KW-1133">Transmembrane helix</keyword>
<protein>
    <submittedName>
        <fullName evidence="2">ABC-2 transporter permease</fullName>
    </submittedName>
</protein>
<keyword evidence="1" id="KW-0472">Membrane</keyword>
<evidence type="ECO:0000313" key="3">
    <source>
        <dbReference type="Proteomes" id="UP001597519"/>
    </source>
</evidence>
<dbReference type="Proteomes" id="UP001597519">
    <property type="component" value="Unassembled WGS sequence"/>
</dbReference>
<name>A0ABW5WY47_9STAP</name>